<keyword evidence="5" id="KW-0472">Membrane</keyword>
<comment type="similarity">
    <text evidence="5">Belongs to the PI3/PI4-kinase family. Type II PI4K subfamily.</text>
</comment>
<evidence type="ECO:0000256" key="3">
    <source>
        <dbReference type="ARBA" id="ARBA00022777"/>
    </source>
</evidence>
<name>A0A914YP30_9BILA</name>
<keyword evidence="3 5" id="KW-0418">Kinase</keyword>
<comment type="catalytic activity">
    <reaction evidence="5">
        <text>a 1,2-diacyl-sn-glycero-3-phospho-(1D-myo-inositol) + ATP = a 1,2-diacyl-sn-glycero-3-phospho-(1D-myo-inositol 4-phosphate) + ADP + H(+)</text>
        <dbReference type="Rhea" id="RHEA:19877"/>
        <dbReference type="ChEBI" id="CHEBI:15378"/>
        <dbReference type="ChEBI" id="CHEBI:30616"/>
        <dbReference type="ChEBI" id="CHEBI:57880"/>
        <dbReference type="ChEBI" id="CHEBI:58178"/>
        <dbReference type="ChEBI" id="CHEBI:456216"/>
        <dbReference type="EC" id="2.7.1.67"/>
    </reaction>
</comment>
<dbReference type="WBParaSite" id="PSU_v2.g21389.t1">
    <property type="protein sequence ID" value="PSU_v2.g21389.t1"/>
    <property type="gene ID" value="PSU_v2.g21389"/>
</dbReference>
<evidence type="ECO:0000313" key="7">
    <source>
        <dbReference type="Proteomes" id="UP000887577"/>
    </source>
</evidence>
<accession>A0A914YP30</accession>
<evidence type="ECO:0000256" key="6">
    <source>
        <dbReference type="SAM" id="MobiDB-lite"/>
    </source>
</evidence>
<dbReference type="GO" id="GO:0005886">
    <property type="term" value="C:plasma membrane"/>
    <property type="evidence" value="ECO:0007669"/>
    <property type="project" value="TreeGrafter"/>
</dbReference>
<dbReference type="Proteomes" id="UP000887577">
    <property type="component" value="Unplaced"/>
</dbReference>
<evidence type="ECO:0000256" key="1">
    <source>
        <dbReference type="ARBA" id="ARBA00022679"/>
    </source>
</evidence>
<dbReference type="GO" id="GO:0004430">
    <property type="term" value="F:1-phosphatidylinositol 4-kinase activity"/>
    <property type="evidence" value="ECO:0007669"/>
    <property type="project" value="UniProtKB-UniRule"/>
</dbReference>
<dbReference type="PANTHER" id="PTHR12865:SF1">
    <property type="entry name" value="PHOSPHATIDYLINOSITOL 4-KINASE TYPE 2"/>
    <property type="match status" value="1"/>
</dbReference>
<evidence type="ECO:0000256" key="5">
    <source>
        <dbReference type="RuleBase" id="RU367084"/>
    </source>
</evidence>
<dbReference type="InterPro" id="IPR039756">
    <property type="entry name" value="Lsb6/PI4K2"/>
</dbReference>
<keyword evidence="2 5" id="KW-0547">Nucleotide-binding</keyword>
<dbReference type="GO" id="GO:0007032">
    <property type="term" value="P:endosome organization"/>
    <property type="evidence" value="ECO:0007669"/>
    <property type="project" value="TreeGrafter"/>
</dbReference>
<feature type="region of interest" description="Disordered" evidence="6">
    <location>
        <begin position="1"/>
        <end position="44"/>
    </location>
</feature>
<keyword evidence="4 5" id="KW-0067">ATP-binding</keyword>
<evidence type="ECO:0000256" key="2">
    <source>
        <dbReference type="ARBA" id="ARBA00022741"/>
    </source>
</evidence>
<dbReference type="GO" id="GO:0007030">
    <property type="term" value="P:Golgi organization"/>
    <property type="evidence" value="ECO:0007669"/>
    <property type="project" value="TreeGrafter"/>
</dbReference>
<sequence length="151" mass="16911">MDNFQRAERTPLLSTVDEVNNPGGQRSEAVSAARSHRAGTETSDDDTVKFYNEQYGSVSGADFAAVLVESHRAINHGIFPERIPQGSSGSYFVKNLRGEKIGVFKPKNEEPYGNLNPKWVKWLHKIFFPCCFGRSCLVPNQLVLSVYLNFI</sequence>
<reference evidence="8" key="1">
    <citation type="submission" date="2022-11" db="UniProtKB">
        <authorList>
            <consortium name="WormBaseParasite"/>
        </authorList>
    </citation>
    <scope>IDENTIFICATION</scope>
</reference>
<protein>
    <recommendedName>
        <fullName evidence="5">Phosphatidylinositol 4-kinase type 2</fullName>
        <ecNumber evidence="5">2.7.1.67</ecNumber>
    </recommendedName>
</protein>
<dbReference type="GO" id="GO:0046854">
    <property type="term" value="P:phosphatidylinositol phosphate biosynthetic process"/>
    <property type="evidence" value="ECO:0007669"/>
    <property type="project" value="UniProtKB-UniRule"/>
</dbReference>
<dbReference type="PANTHER" id="PTHR12865">
    <property type="entry name" value="PHOSPHATIDYLINOSITOL 4-KINASE TYPE-II"/>
    <property type="match status" value="1"/>
</dbReference>
<organism evidence="7 8">
    <name type="scientific">Panagrolaimus superbus</name>
    <dbReference type="NCBI Taxonomy" id="310955"/>
    <lineage>
        <taxon>Eukaryota</taxon>
        <taxon>Metazoa</taxon>
        <taxon>Ecdysozoa</taxon>
        <taxon>Nematoda</taxon>
        <taxon>Chromadorea</taxon>
        <taxon>Rhabditida</taxon>
        <taxon>Tylenchina</taxon>
        <taxon>Panagrolaimomorpha</taxon>
        <taxon>Panagrolaimoidea</taxon>
        <taxon>Panagrolaimidae</taxon>
        <taxon>Panagrolaimus</taxon>
    </lineage>
</organism>
<comment type="subcellular location">
    <subcellularLocation>
        <location evidence="5">Membrane</location>
        <topology evidence="5">Peripheral membrane protein</topology>
    </subcellularLocation>
</comment>
<evidence type="ECO:0000313" key="8">
    <source>
        <dbReference type="WBParaSite" id="PSU_v2.g21389.t1"/>
    </source>
</evidence>
<evidence type="ECO:0000256" key="4">
    <source>
        <dbReference type="ARBA" id="ARBA00022840"/>
    </source>
</evidence>
<dbReference type="GO" id="GO:0005765">
    <property type="term" value="C:lysosomal membrane"/>
    <property type="evidence" value="ECO:0007669"/>
    <property type="project" value="TreeGrafter"/>
</dbReference>
<dbReference type="GO" id="GO:0005768">
    <property type="term" value="C:endosome"/>
    <property type="evidence" value="ECO:0007669"/>
    <property type="project" value="TreeGrafter"/>
</dbReference>
<keyword evidence="1 5" id="KW-0808">Transferase</keyword>
<dbReference type="GO" id="GO:0005802">
    <property type="term" value="C:trans-Golgi network"/>
    <property type="evidence" value="ECO:0007669"/>
    <property type="project" value="TreeGrafter"/>
</dbReference>
<dbReference type="EC" id="2.7.1.67" evidence="5"/>
<proteinExistence type="inferred from homology"/>
<keyword evidence="7" id="KW-1185">Reference proteome</keyword>
<dbReference type="GO" id="GO:0005524">
    <property type="term" value="F:ATP binding"/>
    <property type="evidence" value="ECO:0007669"/>
    <property type="project" value="UniProtKB-UniRule"/>
</dbReference>
<dbReference type="AlphaFoldDB" id="A0A914YP30"/>